<dbReference type="PANTHER" id="PTHR43877">
    <property type="entry name" value="AMINOALKYLPHOSPHONATE N-ACETYLTRANSFERASE-RELATED-RELATED"/>
    <property type="match status" value="1"/>
</dbReference>
<evidence type="ECO:0000256" key="2">
    <source>
        <dbReference type="ARBA" id="ARBA00023315"/>
    </source>
</evidence>
<dbReference type="Proteomes" id="UP001157914">
    <property type="component" value="Unassembled WGS sequence"/>
</dbReference>
<keyword evidence="2" id="KW-0012">Acyltransferase</keyword>
<evidence type="ECO:0000313" key="5">
    <source>
        <dbReference type="Proteomes" id="UP001157914"/>
    </source>
</evidence>
<dbReference type="InterPro" id="IPR000182">
    <property type="entry name" value="GNAT_dom"/>
</dbReference>
<dbReference type="EMBL" id="FXTT01000001">
    <property type="protein sequence ID" value="SMP04619.1"/>
    <property type="molecule type" value="Genomic_DNA"/>
</dbReference>
<evidence type="ECO:0000313" key="4">
    <source>
        <dbReference type="EMBL" id="SMP04619.1"/>
    </source>
</evidence>
<keyword evidence="1" id="KW-0808">Transferase</keyword>
<sequence length="155" mass="17280">MHDVSTRLTGYWFSFETLSPKDLHDLLKLRQDVFVLEQTCLYPDIDGKDPDAQHYLLREGAAGPLAGAIRMFTDGNQSEARIGRVVIAQSHRGQGLGRVLMRDAIAEARRQIPGCVIHVSAQAHLEKFYRSLGFQTISDSYLEDGIPHLDMASGI</sequence>
<dbReference type="CDD" id="cd04301">
    <property type="entry name" value="NAT_SF"/>
    <property type="match status" value="1"/>
</dbReference>
<name>A0ABY1NB85_9HYPH</name>
<evidence type="ECO:0000256" key="1">
    <source>
        <dbReference type="ARBA" id="ARBA00022679"/>
    </source>
</evidence>
<evidence type="ECO:0000259" key="3">
    <source>
        <dbReference type="PROSITE" id="PS51186"/>
    </source>
</evidence>
<dbReference type="InterPro" id="IPR016181">
    <property type="entry name" value="Acyl_CoA_acyltransferase"/>
</dbReference>
<dbReference type="PANTHER" id="PTHR43877:SF2">
    <property type="entry name" value="AMINOALKYLPHOSPHONATE N-ACETYLTRANSFERASE-RELATED"/>
    <property type="match status" value="1"/>
</dbReference>
<dbReference type="InterPro" id="IPR050832">
    <property type="entry name" value="Bact_Acetyltransf"/>
</dbReference>
<reference evidence="4 5" key="1">
    <citation type="submission" date="2017-05" db="EMBL/GenBank/DDBJ databases">
        <authorList>
            <person name="Varghese N."/>
            <person name="Submissions S."/>
        </authorList>
    </citation>
    <scope>NUCLEOTIDE SEQUENCE [LARGE SCALE GENOMIC DNA]</scope>
    <source>
        <strain evidence="4 5">DSM 15949</strain>
    </source>
</reference>
<proteinExistence type="predicted"/>
<comment type="caution">
    <text evidence="4">The sequence shown here is derived from an EMBL/GenBank/DDBJ whole genome shotgun (WGS) entry which is preliminary data.</text>
</comment>
<feature type="domain" description="N-acetyltransferase" evidence="3">
    <location>
        <begin position="13"/>
        <end position="155"/>
    </location>
</feature>
<keyword evidence="5" id="KW-1185">Reference proteome</keyword>
<organism evidence="4 5">
    <name type="scientific">Roseibium denhamense</name>
    <dbReference type="NCBI Taxonomy" id="76305"/>
    <lineage>
        <taxon>Bacteria</taxon>
        <taxon>Pseudomonadati</taxon>
        <taxon>Pseudomonadota</taxon>
        <taxon>Alphaproteobacteria</taxon>
        <taxon>Hyphomicrobiales</taxon>
        <taxon>Stappiaceae</taxon>
        <taxon>Roseibium</taxon>
    </lineage>
</organism>
<gene>
    <name evidence="4" type="ORF">SAMN06265374_0642</name>
</gene>
<dbReference type="SUPFAM" id="SSF55729">
    <property type="entry name" value="Acyl-CoA N-acyltransferases (Nat)"/>
    <property type="match status" value="1"/>
</dbReference>
<protein>
    <submittedName>
        <fullName evidence="4">ElaA protein</fullName>
    </submittedName>
</protein>
<accession>A0ABY1NB85</accession>
<dbReference type="Gene3D" id="3.40.630.30">
    <property type="match status" value="1"/>
</dbReference>
<dbReference type="PROSITE" id="PS51186">
    <property type="entry name" value="GNAT"/>
    <property type="match status" value="1"/>
</dbReference>
<dbReference type="RefSeq" id="WP_155191735.1">
    <property type="nucleotide sequence ID" value="NZ_BAAAEA010000001.1"/>
</dbReference>
<dbReference type="Pfam" id="PF13673">
    <property type="entry name" value="Acetyltransf_10"/>
    <property type="match status" value="1"/>
</dbReference>